<accession>A0A8H6HIK0</accession>
<proteinExistence type="predicted"/>
<evidence type="ECO:0000313" key="2">
    <source>
        <dbReference type="Proteomes" id="UP000521943"/>
    </source>
</evidence>
<dbReference type="Proteomes" id="UP000521943">
    <property type="component" value="Unassembled WGS sequence"/>
</dbReference>
<reference evidence="1 2" key="1">
    <citation type="submission" date="2020-07" db="EMBL/GenBank/DDBJ databases">
        <title>Comparative genomics of pyrophilous fungi reveals a link between fire events and developmental genes.</title>
        <authorList>
            <consortium name="DOE Joint Genome Institute"/>
            <person name="Steindorff A.S."/>
            <person name="Carver A."/>
            <person name="Calhoun S."/>
            <person name="Stillman K."/>
            <person name="Liu H."/>
            <person name="Lipzen A."/>
            <person name="Pangilinan J."/>
            <person name="Labutti K."/>
            <person name="Bruns T.D."/>
            <person name="Grigoriev I.V."/>
        </authorList>
    </citation>
    <scope>NUCLEOTIDE SEQUENCE [LARGE SCALE GENOMIC DNA]</scope>
    <source>
        <strain evidence="1 2">CBS 144469</strain>
    </source>
</reference>
<name>A0A8H6HIK0_9AGAR</name>
<comment type="caution">
    <text evidence="1">The sequence shown here is derived from an EMBL/GenBank/DDBJ whole genome shotgun (WGS) entry which is preliminary data.</text>
</comment>
<organism evidence="1 2">
    <name type="scientific">Ephemerocybe angulata</name>
    <dbReference type="NCBI Taxonomy" id="980116"/>
    <lineage>
        <taxon>Eukaryota</taxon>
        <taxon>Fungi</taxon>
        <taxon>Dikarya</taxon>
        <taxon>Basidiomycota</taxon>
        <taxon>Agaricomycotina</taxon>
        <taxon>Agaricomycetes</taxon>
        <taxon>Agaricomycetidae</taxon>
        <taxon>Agaricales</taxon>
        <taxon>Agaricineae</taxon>
        <taxon>Psathyrellaceae</taxon>
        <taxon>Ephemerocybe</taxon>
    </lineage>
</organism>
<sequence>MKIPSDRAYVLNARGAMVHNGAADPGWPKWPAHDPTGVLCEVSWSPINLSANGDPIAWLRLPRSTGRRVRISDITKYYRYGTIAGSDVTQMSCLCQSRLITLRLELMSHSSAMQLTSILSIFSVILAFAATQTIEENIMDLGDNDIHARALNLDKRDLMEDEFGTLYRASCGPPGLCFCITGKVAPPSWPLRRAKRRLLHIHRREVHLRGLQRGAELLINSMCGGRFQPSYMSSYALETVQNTAICDGHPSVPADHRSSRPSRNAMGLTVQRSNVQENMRVDWRWYLDTMLECCI</sequence>
<evidence type="ECO:0000313" key="1">
    <source>
        <dbReference type="EMBL" id="KAF6746453.1"/>
    </source>
</evidence>
<keyword evidence="2" id="KW-1185">Reference proteome</keyword>
<dbReference type="AlphaFoldDB" id="A0A8H6HIK0"/>
<dbReference type="EMBL" id="JACGCI010000092">
    <property type="protein sequence ID" value="KAF6746453.1"/>
    <property type="molecule type" value="Genomic_DNA"/>
</dbReference>
<protein>
    <submittedName>
        <fullName evidence="1">Uncharacterized protein</fullName>
    </submittedName>
</protein>
<gene>
    <name evidence="1" type="ORF">DFP72DRAFT_855339</name>
</gene>